<accession>A0ACC7N9D6</accession>
<comment type="caution">
    <text evidence="1">The sequence shown here is derived from an EMBL/GenBank/DDBJ whole genome shotgun (WGS) entry which is preliminary data.</text>
</comment>
<sequence>MLDHLAGAAIGLLILRMGHASARDALKQLLTTSTGTAPARQAAE</sequence>
<dbReference type="EMBL" id="JAQQDW010000012">
    <property type="protein sequence ID" value="MFM0103630.1"/>
    <property type="molecule type" value="Genomic_DNA"/>
</dbReference>
<protein>
    <submittedName>
        <fullName evidence="1">Uncharacterized protein</fullName>
    </submittedName>
</protein>
<evidence type="ECO:0000313" key="2">
    <source>
        <dbReference type="Proteomes" id="UP001629235"/>
    </source>
</evidence>
<organism evidence="1 2">
    <name type="scientific">Paraburkholderia rhynchosiae</name>
    <dbReference type="NCBI Taxonomy" id="487049"/>
    <lineage>
        <taxon>Bacteria</taxon>
        <taxon>Pseudomonadati</taxon>
        <taxon>Pseudomonadota</taxon>
        <taxon>Betaproteobacteria</taxon>
        <taxon>Burkholderiales</taxon>
        <taxon>Burkholderiaceae</taxon>
        <taxon>Paraburkholderia</taxon>
    </lineage>
</organism>
<keyword evidence="2" id="KW-1185">Reference proteome</keyword>
<name>A0ACC7N9D6_9BURK</name>
<evidence type="ECO:0000313" key="1">
    <source>
        <dbReference type="EMBL" id="MFM0103630.1"/>
    </source>
</evidence>
<proteinExistence type="predicted"/>
<dbReference type="Proteomes" id="UP001629235">
    <property type="component" value="Unassembled WGS sequence"/>
</dbReference>
<reference evidence="1 2" key="1">
    <citation type="journal article" date="2024" name="Chem. Sci.">
        <title>Discovery of megapolipeptins by genome mining of a Burkholderiales bacteria collection.</title>
        <authorList>
            <person name="Paulo B.S."/>
            <person name="Recchia M.J.J."/>
            <person name="Lee S."/>
            <person name="Fergusson C.H."/>
            <person name="Romanowski S.B."/>
            <person name="Hernandez A."/>
            <person name="Krull N."/>
            <person name="Liu D.Y."/>
            <person name="Cavanagh H."/>
            <person name="Bos A."/>
            <person name="Gray C.A."/>
            <person name="Murphy B.T."/>
            <person name="Linington R.G."/>
            <person name="Eustaquio A.S."/>
        </authorList>
    </citation>
    <scope>NUCLEOTIDE SEQUENCE [LARGE SCALE GENOMIC DNA]</scope>
    <source>
        <strain evidence="1 2">RL18-126-BIB-B</strain>
    </source>
</reference>
<gene>
    <name evidence="1" type="ORF">PQR01_09075</name>
</gene>